<dbReference type="Proteomes" id="UP000001661">
    <property type="component" value="Chromosome"/>
</dbReference>
<accession>D9QUP5</accession>
<dbReference type="eggNOG" id="ENOG5031XUS">
    <property type="taxonomic scope" value="Bacteria"/>
</dbReference>
<dbReference type="Pfam" id="PF09560">
    <property type="entry name" value="Spore_YunB"/>
    <property type="match status" value="1"/>
</dbReference>
<evidence type="ECO:0000313" key="2">
    <source>
        <dbReference type="Proteomes" id="UP000001661"/>
    </source>
</evidence>
<organism evidence="1 2">
    <name type="scientific">Acetohalobium arabaticum (strain ATCC 49924 / DSM 5501 / Z-7288)</name>
    <dbReference type="NCBI Taxonomy" id="574087"/>
    <lineage>
        <taxon>Bacteria</taxon>
        <taxon>Bacillati</taxon>
        <taxon>Bacillota</taxon>
        <taxon>Clostridia</taxon>
        <taxon>Halanaerobiales</taxon>
        <taxon>Halobacteroidaceae</taxon>
        <taxon>Acetohalobium</taxon>
    </lineage>
</organism>
<gene>
    <name evidence="1" type="ordered locus">Acear_0407</name>
</gene>
<dbReference type="EMBL" id="CP002105">
    <property type="protein sequence ID" value="ADL11954.1"/>
    <property type="molecule type" value="Genomic_DNA"/>
</dbReference>
<keyword evidence="2" id="KW-1185">Reference proteome</keyword>
<dbReference type="KEGG" id="aar:Acear_0407"/>
<dbReference type="STRING" id="574087.Acear_0407"/>
<reference evidence="1 2" key="1">
    <citation type="journal article" date="2010" name="Stand. Genomic Sci.">
        <title>Complete genome sequence of Acetohalobium arabaticum type strain (Z-7288).</title>
        <authorList>
            <person name="Sikorski J."/>
            <person name="Lapidus A."/>
            <person name="Chertkov O."/>
            <person name="Lucas S."/>
            <person name="Copeland A."/>
            <person name="Glavina Del Rio T."/>
            <person name="Nolan M."/>
            <person name="Tice H."/>
            <person name="Cheng J.F."/>
            <person name="Han C."/>
            <person name="Brambilla E."/>
            <person name="Pitluck S."/>
            <person name="Liolios K."/>
            <person name="Ivanova N."/>
            <person name="Mavromatis K."/>
            <person name="Mikhailova N."/>
            <person name="Pati A."/>
            <person name="Bruce D."/>
            <person name="Detter C."/>
            <person name="Tapia R."/>
            <person name="Goodwin L."/>
            <person name="Chen A."/>
            <person name="Palaniappan K."/>
            <person name="Land M."/>
            <person name="Hauser L."/>
            <person name="Chang Y.J."/>
            <person name="Jeffries C.D."/>
            <person name="Rohde M."/>
            <person name="Goker M."/>
            <person name="Spring S."/>
            <person name="Woyke T."/>
            <person name="Bristow J."/>
            <person name="Eisen J.A."/>
            <person name="Markowitz V."/>
            <person name="Hugenholtz P."/>
            <person name="Kyrpides N.C."/>
            <person name="Klenk H.P."/>
        </authorList>
    </citation>
    <scope>NUCLEOTIDE SEQUENCE [LARGE SCALE GENOMIC DNA]</scope>
    <source>
        <strain evidence="2">ATCC 49924 / DSM 5501 / Z-7288</strain>
    </source>
</reference>
<dbReference type="AlphaFoldDB" id="D9QUP5"/>
<dbReference type="NCBIfam" id="TIGR02832">
    <property type="entry name" value="spo_yunB"/>
    <property type="match status" value="1"/>
</dbReference>
<dbReference type="RefSeq" id="WP_013277400.1">
    <property type="nucleotide sequence ID" value="NC_014378.1"/>
</dbReference>
<proteinExistence type="predicted"/>
<protein>
    <submittedName>
        <fullName evidence="1">Sporulation protein YunB</fullName>
    </submittedName>
</protein>
<dbReference type="PIRSF" id="PIRSF021383">
    <property type="entry name" value="YunB"/>
    <property type="match status" value="1"/>
</dbReference>
<name>D9QUP5_ACEAZ</name>
<sequence length="221" mass="24758">MYLSLKRLLALILIATLLFAFLFVILIEIKLRPIFHSISKTKVSTMVTKLVNQAIQQKSKEFTYGDLVKLKTDAEGNVVFMQPNIQKINHVSSRLALEIQSSLKKIKGKDIELPLLQVFGIDILADYGPKLDVRVIPYSSINTDIVDYFQSAGINQTRHKIDLQVIVNTRVVIPFLSEDIQIDTTVPLTEAVIVGDVPEVYVDLKNGLFGSSEADNKTNDN</sequence>
<dbReference type="HOGENOM" id="CLU_067338_2_0_9"/>
<dbReference type="InterPro" id="IPR014197">
    <property type="entry name" value="Sporulation_prot_YunB"/>
</dbReference>
<evidence type="ECO:0000313" key="1">
    <source>
        <dbReference type="EMBL" id="ADL11954.1"/>
    </source>
</evidence>